<evidence type="ECO:0000256" key="1">
    <source>
        <dbReference type="SAM" id="SignalP"/>
    </source>
</evidence>
<protein>
    <submittedName>
        <fullName evidence="2">Uncharacterized protein</fullName>
    </submittedName>
</protein>
<evidence type="ECO:0000313" key="2">
    <source>
        <dbReference type="EMBL" id="MPC71916.1"/>
    </source>
</evidence>
<dbReference type="EMBL" id="VSRR010033768">
    <property type="protein sequence ID" value="MPC71916.1"/>
    <property type="molecule type" value="Genomic_DNA"/>
</dbReference>
<dbReference type="AlphaFoldDB" id="A0A5B7HPN4"/>
<name>A0A5B7HPN4_PORTR</name>
<organism evidence="2 3">
    <name type="scientific">Portunus trituberculatus</name>
    <name type="common">Swimming crab</name>
    <name type="synonym">Neptunus trituberculatus</name>
    <dbReference type="NCBI Taxonomy" id="210409"/>
    <lineage>
        <taxon>Eukaryota</taxon>
        <taxon>Metazoa</taxon>
        <taxon>Ecdysozoa</taxon>
        <taxon>Arthropoda</taxon>
        <taxon>Crustacea</taxon>
        <taxon>Multicrustacea</taxon>
        <taxon>Malacostraca</taxon>
        <taxon>Eumalacostraca</taxon>
        <taxon>Eucarida</taxon>
        <taxon>Decapoda</taxon>
        <taxon>Pleocyemata</taxon>
        <taxon>Brachyura</taxon>
        <taxon>Eubrachyura</taxon>
        <taxon>Portunoidea</taxon>
        <taxon>Portunidae</taxon>
        <taxon>Portuninae</taxon>
        <taxon>Portunus</taxon>
    </lineage>
</organism>
<sequence>MNFGSMNALIITFMFSEHLFLVGTVKRPRKPRDAVKAPNRGPLVYALTVDHYTSESQGRLI</sequence>
<reference evidence="2 3" key="1">
    <citation type="submission" date="2019-05" db="EMBL/GenBank/DDBJ databases">
        <title>Another draft genome of Portunus trituberculatus and its Hox gene families provides insights of decapod evolution.</title>
        <authorList>
            <person name="Jeong J.-H."/>
            <person name="Song I."/>
            <person name="Kim S."/>
            <person name="Choi T."/>
            <person name="Kim D."/>
            <person name="Ryu S."/>
            <person name="Kim W."/>
        </authorList>
    </citation>
    <scope>NUCLEOTIDE SEQUENCE [LARGE SCALE GENOMIC DNA]</scope>
    <source>
        <tissue evidence="2">Muscle</tissue>
    </source>
</reference>
<dbReference type="Proteomes" id="UP000324222">
    <property type="component" value="Unassembled WGS sequence"/>
</dbReference>
<feature type="chain" id="PRO_5022906021" evidence="1">
    <location>
        <begin position="17"/>
        <end position="61"/>
    </location>
</feature>
<proteinExistence type="predicted"/>
<keyword evidence="3" id="KW-1185">Reference proteome</keyword>
<evidence type="ECO:0000313" key="3">
    <source>
        <dbReference type="Proteomes" id="UP000324222"/>
    </source>
</evidence>
<feature type="signal peptide" evidence="1">
    <location>
        <begin position="1"/>
        <end position="16"/>
    </location>
</feature>
<keyword evidence="1" id="KW-0732">Signal</keyword>
<accession>A0A5B7HPN4</accession>
<gene>
    <name evidence="2" type="ORF">E2C01_066208</name>
</gene>
<comment type="caution">
    <text evidence="2">The sequence shown here is derived from an EMBL/GenBank/DDBJ whole genome shotgun (WGS) entry which is preliminary data.</text>
</comment>